<gene>
    <name evidence="1" type="ORF">E1091_00245</name>
</gene>
<organism evidence="1 2">
    <name type="scientific">Micromonospora fluostatini</name>
    <dbReference type="NCBI Taxonomy" id="1629071"/>
    <lineage>
        <taxon>Bacteria</taxon>
        <taxon>Bacillati</taxon>
        <taxon>Actinomycetota</taxon>
        <taxon>Actinomycetes</taxon>
        <taxon>Micromonosporales</taxon>
        <taxon>Micromonosporaceae</taxon>
        <taxon>Micromonospora</taxon>
    </lineage>
</organism>
<keyword evidence="2" id="KW-1185">Reference proteome</keyword>
<evidence type="ECO:0000313" key="2">
    <source>
        <dbReference type="Proteomes" id="UP000295626"/>
    </source>
</evidence>
<proteinExistence type="predicted"/>
<evidence type="ECO:0008006" key="3">
    <source>
        <dbReference type="Google" id="ProtNLM"/>
    </source>
</evidence>
<comment type="caution">
    <text evidence="1">The sequence shown here is derived from an EMBL/GenBank/DDBJ whole genome shotgun (WGS) entry which is preliminary data.</text>
</comment>
<dbReference type="EMBL" id="SMKE01000002">
    <property type="protein sequence ID" value="TDC02666.1"/>
    <property type="molecule type" value="Genomic_DNA"/>
</dbReference>
<sequence length="97" mass="10904">MSEARTAVWVFESERTERGYVPSVVVEGKPGHIPLSGQGEGAQPWYWGATLEEARKIATEHNARRGLTESDVQEIVASSFAAQLDADRRRFDRPYQL</sequence>
<name>A0ABY2DM96_9ACTN</name>
<protein>
    <recommendedName>
        <fullName evidence="3">DUF2188 domain-containing protein</fullName>
    </recommendedName>
</protein>
<reference evidence="1 2" key="1">
    <citation type="submission" date="2019-02" db="EMBL/GenBank/DDBJ databases">
        <title>Draft genome sequences of novel Actinobacteria.</title>
        <authorList>
            <person name="Sahin N."/>
            <person name="Ay H."/>
            <person name="Saygin H."/>
        </authorList>
    </citation>
    <scope>NUCLEOTIDE SEQUENCE [LARGE SCALE GENOMIC DNA]</scope>
    <source>
        <strain evidence="1 2">JCM 30529</strain>
    </source>
</reference>
<dbReference type="Proteomes" id="UP000295626">
    <property type="component" value="Unassembled WGS sequence"/>
</dbReference>
<evidence type="ECO:0000313" key="1">
    <source>
        <dbReference type="EMBL" id="TDC02666.1"/>
    </source>
</evidence>
<accession>A0ABY2DM96</accession>